<dbReference type="AlphaFoldDB" id="A0A412G4J6"/>
<comment type="caution">
    <text evidence="1">The sequence shown here is derived from an EMBL/GenBank/DDBJ whole genome shotgun (WGS) entry which is preliminary data.</text>
</comment>
<dbReference type="Proteomes" id="UP000284178">
    <property type="component" value="Unassembled WGS sequence"/>
</dbReference>
<organism evidence="1 2">
    <name type="scientific">Holdemania filiformis</name>
    <dbReference type="NCBI Taxonomy" id="61171"/>
    <lineage>
        <taxon>Bacteria</taxon>
        <taxon>Bacillati</taxon>
        <taxon>Bacillota</taxon>
        <taxon>Erysipelotrichia</taxon>
        <taxon>Erysipelotrichales</taxon>
        <taxon>Erysipelotrichaceae</taxon>
        <taxon>Holdemania</taxon>
    </lineage>
</organism>
<accession>A0A412G4J6</accession>
<protein>
    <recommendedName>
        <fullName evidence="3">YolD-like family protein</fullName>
    </recommendedName>
</protein>
<dbReference type="RefSeq" id="WP_117894329.1">
    <property type="nucleotide sequence ID" value="NZ_CABJCV010000004.1"/>
</dbReference>
<proteinExistence type="predicted"/>
<evidence type="ECO:0000313" key="1">
    <source>
        <dbReference type="EMBL" id="RGR75602.1"/>
    </source>
</evidence>
<reference evidence="1 2" key="1">
    <citation type="submission" date="2018-08" db="EMBL/GenBank/DDBJ databases">
        <title>A genome reference for cultivated species of the human gut microbiota.</title>
        <authorList>
            <person name="Zou Y."/>
            <person name="Xue W."/>
            <person name="Luo G."/>
        </authorList>
    </citation>
    <scope>NUCLEOTIDE SEQUENCE [LARGE SCALE GENOMIC DNA]</scope>
    <source>
        <strain evidence="1 2">AF24-29</strain>
    </source>
</reference>
<gene>
    <name evidence="1" type="ORF">DWY25_05040</name>
</gene>
<name>A0A412G4J6_9FIRM</name>
<evidence type="ECO:0008006" key="3">
    <source>
        <dbReference type="Google" id="ProtNLM"/>
    </source>
</evidence>
<dbReference type="EMBL" id="QRUP01000004">
    <property type="protein sequence ID" value="RGR75602.1"/>
    <property type="molecule type" value="Genomic_DNA"/>
</dbReference>
<sequence length="148" mass="16811">MKETDYFPYEDIIDLPHPISKIHRPMALADRAAQFNPFAALTGYDDEIREAARFTSEKILLAEDEKQALDKKLQALLLRIEEQPDVEVVYFAADEKKSGGSYQTIQGMLKKMDTLHPTLILHDGTRIEVQDILRLESRILDGLPGDEG</sequence>
<evidence type="ECO:0000313" key="2">
    <source>
        <dbReference type="Proteomes" id="UP000284178"/>
    </source>
</evidence>
<dbReference type="GeneID" id="83014769"/>
<keyword evidence="2" id="KW-1185">Reference proteome</keyword>